<dbReference type="PANTHER" id="PTHR34137">
    <property type="entry name" value="EXODEOXYRIBONUCLEASE 7 SMALL SUBUNIT"/>
    <property type="match status" value="1"/>
</dbReference>
<keyword evidence="3" id="KW-0378">Hydrolase</keyword>
<dbReference type="RefSeq" id="WP_067145809.1">
    <property type="nucleotide sequence ID" value="NZ_CP014265.1"/>
</dbReference>
<dbReference type="GO" id="GO:0005829">
    <property type="term" value="C:cytosol"/>
    <property type="evidence" value="ECO:0007669"/>
    <property type="project" value="TreeGrafter"/>
</dbReference>
<dbReference type="NCBIfam" id="TIGR01280">
    <property type="entry name" value="xseB"/>
    <property type="match status" value="1"/>
</dbReference>
<evidence type="ECO:0000313" key="6">
    <source>
        <dbReference type="Proteomes" id="UP000066376"/>
    </source>
</evidence>
<evidence type="ECO:0000256" key="3">
    <source>
        <dbReference type="ARBA" id="ARBA00022801"/>
    </source>
</evidence>
<dbReference type="GO" id="GO:0009318">
    <property type="term" value="C:exodeoxyribonuclease VII complex"/>
    <property type="evidence" value="ECO:0007669"/>
    <property type="project" value="InterPro"/>
</dbReference>
<reference evidence="6" key="2">
    <citation type="submission" date="2016-02" db="EMBL/GenBank/DDBJ databases">
        <title>The draft genome sequence of the rumen methanogen Methanobrevibacter olleyae YLM1.</title>
        <authorList>
            <consortium name="New Zealand Agricultural Greenhouse Gas Research Centre/Pastoral Greenhouse Gas Research Consortium"/>
            <person name="Kelly W.J."/>
            <person name="Li D."/>
            <person name="Lambie S.C."/>
            <person name="Attwood G.T."/>
            <person name="Altermann E."/>
            <person name="Leahy S.C."/>
        </authorList>
    </citation>
    <scope>NUCLEOTIDE SEQUENCE [LARGE SCALE GENOMIC DNA]</scope>
    <source>
        <strain evidence="6">YLM1</strain>
    </source>
</reference>
<dbReference type="Pfam" id="PF02609">
    <property type="entry name" value="Exonuc_VII_S"/>
    <property type="match status" value="1"/>
</dbReference>
<evidence type="ECO:0000313" key="5">
    <source>
        <dbReference type="EMBL" id="AMK14961.1"/>
    </source>
</evidence>
<dbReference type="PIRSF" id="PIRSF006488">
    <property type="entry name" value="Exonuc_VII_S"/>
    <property type="match status" value="1"/>
</dbReference>
<accession>A0A126QY60</accession>
<dbReference type="PANTHER" id="PTHR34137:SF1">
    <property type="entry name" value="EXODEOXYRIBONUCLEASE 7 SMALL SUBUNIT"/>
    <property type="match status" value="1"/>
</dbReference>
<evidence type="ECO:0000256" key="1">
    <source>
        <dbReference type="ARBA" id="ARBA00022490"/>
    </source>
</evidence>
<keyword evidence="4" id="KW-0175">Coiled coil</keyword>
<dbReference type="Gene3D" id="1.10.287.1040">
    <property type="entry name" value="Exonuclease VII, small subunit"/>
    <property type="match status" value="1"/>
</dbReference>
<reference evidence="5 6" key="1">
    <citation type="journal article" date="2016" name="Genome Announc.">
        <title>Draft Genome Sequence of the Rumen Methanogen Methanobrevibacter olleyae YLM1.</title>
        <authorList>
            <person name="Kelly W.J."/>
            <person name="Li D."/>
            <person name="Lambie S.C."/>
            <person name="Cox F."/>
            <person name="Attwood G.T."/>
            <person name="Altermann E."/>
            <person name="Leahy S.C."/>
        </authorList>
    </citation>
    <scope>NUCLEOTIDE SEQUENCE [LARGE SCALE GENOMIC DNA]</scope>
    <source>
        <strain evidence="5 6">YLM1</strain>
    </source>
</reference>
<dbReference type="PATRIC" id="fig|294671.3.peg.417"/>
<dbReference type="Proteomes" id="UP000066376">
    <property type="component" value="Chromosome"/>
</dbReference>
<dbReference type="KEGG" id="mol:YLM1_0401"/>
<evidence type="ECO:0000256" key="2">
    <source>
        <dbReference type="ARBA" id="ARBA00022722"/>
    </source>
</evidence>
<organism evidence="5 6">
    <name type="scientific">Methanobrevibacter olleyae</name>
    <dbReference type="NCBI Taxonomy" id="294671"/>
    <lineage>
        <taxon>Archaea</taxon>
        <taxon>Methanobacteriati</taxon>
        <taxon>Methanobacteriota</taxon>
        <taxon>Methanomada group</taxon>
        <taxon>Methanobacteria</taxon>
        <taxon>Methanobacteriales</taxon>
        <taxon>Methanobacteriaceae</taxon>
        <taxon>Methanobrevibacter</taxon>
    </lineage>
</organism>
<feature type="coiled-coil region" evidence="4">
    <location>
        <begin position="12"/>
        <end position="80"/>
    </location>
</feature>
<dbReference type="HAMAP" id="MF_00337">
    <property type="entry name" value="Exonuc_7_S"/>
    <property type="match status" value="1"/>
</dbReference>
<dbReference type="GO" id="GO:0006308">
    <property type="term" value="P:DNA catabolic process"/>
    <property type="evidence" value="ECO:0007669"/>
    <property type="project" value="InterPro"/>
</dbReference>
<sequence>MEDMDFVEKKENLSFEESLEELERIVNRLETGEVPLDDAIDEFNKAMKLVKECDEKLNSAEEAIAKIVNENKEVVEFEVKNEDF</sequence>
<keyword evidence="6" id="KW-1185">Reference proteome</keyword>
<dbReference type="GeneID" id="28488699"/>
<proteinExistence type="inferred from homology"/>
<dbReference type="NCBIfam" id="NF002138">
    <property type="entry name" value="PRK00977.1-2"/>
    <property type="match status" value="1"/>
</dbReference>
<gene>
    <name evidence="5" type="ORF">YLM1_0401</name>
</gene>
<dbReference type="GO" id="GO:0008855">
    <property type="term" value="F:exodeoxyribonuclease VII activity"/>
    <property type="evidence" value="ECO:0007669"/>
    <property type="project" value="InterPro"/>
</dbReference>
<dbReference type="STRING" id="294671.YLM1_0401"/>
<keyword evidence="2" id="KW-0540">Nuclease</keyword>
<dbReference type="InterPro" id="IPR003761">
    <property type="entry name" value="Exonuc_VII_S"/>
</dbReference>
<evidence type="ECO:0000256" key="4">
    <source>
        <dbReference type="SAM" id="Coils"/>
    </source>
</evidence>
<name>A0A126QY60_METOL</name>
<dbReference type="EMBL" id="CP014265">
    <property type="protein sequence ID" value="AMK14961.1"/>
    <property type="molecule type" value="Genomic_DNA"/>
</dbReference>
<dbReference type="InterPro" id="IPR037004">
    <property type="entry name" value="Exonuc_VII_ssu_sf"/>
</dbReference>
<dbReference type="SUPFAM" id="SSF116842">
    <property type="entry name" value="XseB-like"/>
    <property type="match status" value="1"/>
</dbReference>
<protein>
    <submittedName>
        <fullName evidence="5">Exodeoxyribonuclease VII small subunit XseB</fullName>
    </submittedName>
</protein>
<dbReference type="AlphaFoldDB" id="A0A126QY60"/>
<keyword evidence="1" id="KW-0963">Cytoplasm</keyword>